<dbReference type="GO" id="GO:0002949">
    <property type="term" value="P:tRNA threonylcarbamoyladenosine modification"/>
    <property type="evidence" value="ECO:0007669"/>
    <property type="project" value="UniProtKB-UniRule"/>
</dbReference>
<protein>
    <recommendedName>
        <fullName evidence="9">Threonylcarbamoyl-AMP synthase</fullName>
        <shortName evidence="9">TC-AMP synthase</shortName>
        <ecNumber evidence="9">2.7.7.87</ecNumber>
    </recommendedName>
    <alternativeName>
        <fullName evidence="9">L-threonylcarbamoyladenylate synthase</fullName>
    </alternativeName>
    <alternativeName>
        <fullName evidence="9">t(6)A37 threonylcarbamoyladenosine biosynthesis protein TsaC</fullName>
    </alternativeName>
    <alternativeName>
        <fullName evidence="9">tRNA threonylcarbamoyladenosine biosynthesis protein TsaC</fullName>
    </alternativeName>
</protein>
<gene>
    <name evidence="9" type="primary">tsaC</name>
    <name evidence="11" type="ORF">Q8A57_07415</name>
</gene>
<dbReference type="RefSeq" id="WP_305170368.1">
    <property type="nucleotide sequence ID" value="NZ_JAUUUU010000003.1"/>
</dbReference>
<evidence type="ECO:0000256" key="5">
    <source>
        <dbReference type="ARBA" id="ARBA00022695"/>
    </source>
</evidence>
<reference evidence="11" key="1">
    <citation type="journal article" date="2010" name="Int. J. Syst. Evol. Microbiol.">
        <title>Porticoccus litoralis gen. nov., sp. nov., a gammaproteobacterium isolated from the Yellow Sea.</title>
        <authorList>
            <person name="Oh H.M."/>
            <person name="Kim H."/>
            <person name="Kim K.M."/>
            <person name="Min G.S."/>
            <person name="Cho J.C."/>
        </authorList>
    </citation>
    <scope>NUCLEOTIDE SEQUENCE</scope>
    <source>
        <strain evidence="11">DSM 25064</strain>
    </source>
</reference>
<evidence type="ECO:0000256" key="9">
    <source>
        <dbReference type="HAMAP-Rule" id="MF_01852"/>
    </source>
</evidence>
<evidence type="ECO:0000259" key="10">
    <source>
        <dbReference type="PROSITE" id="PS51163"/>
    </source>
</evidence>
<keyword evidence="5 9" id="KW-0548">Nucleotidyltransferase</keyword>
<feature type="domain" description="YrdC-like" evidence="10">
    <location>
        <begin position="5"/>
        <end position="187"/>
    </location>
</feature>
<keyword evidence="7 9" id="KW-0067">ATP-binding</keyword>
<proteinExistence type="inferred from homology"/>
<comment type="similarity">
    <text evidence="9">Belongs to the SUA5 family. TsaC subfamily.</text>
</comment>
<keyword evidence="3 9" id="KW-0808">Transferase</keyword>
<keyword evidence="12" id="KW-1185">Reference proteome</keyword>
<evidence type="ECO:0000256" key="3">
    <source>
        <dbReference type="ARBA" id="ARBA00022679"/>
    </source>
</evidence>
<dbReference type="Proteomes" id="UP001178354">
    <property type="component" value="Unassembled WGS sequence"/>
</dbReference>
<dbReference type="HAMAP" id="MF_01852">
    <property type="entry name" value="TsaC"/>
    <property type="match status" value="1"/>
</dbReference>
<dbReference type="PANTHER" id="PTHR17490:SF18">
    <property type="entry name" value="THREONYLCARBAMOYL-AMP SYNTHASE"/>
    <property type="match status" value="1"/>
</dbReference>
<dbReference type="GO" id="GO:0005524">
    <property type="term" value="F:ATP binding"/>
    <property type="evidence" value="ECO:0007669"/>
    <property type="project" value="UniProtKB-UniRule"/>
</dbReference>
<evidence type="ECO:0000256" key="7">
    <source>
        <dbReference type="ARBA" id="ARBA00022840"/>
    </source>
</evidence>
<keyword evidence="2 9" id="KW-0963">Cytoplasm</keyword>
<dbReference type="SUPFAM" id="SSF55821">
    <property type="entry name" value="YrdC/RibB"/>
    <property type="match status" value="1"/>
</dbReference>
<dbReference type="Gene3D" id="3.90.870.10">
    <property type="entry name" value="DHBP synthase"/>
    <property type="match status" value="1"/>
</dbReference>
<organism evidence="11 12">
    <name type="scientific">Porticoccus litoralis</name>
    <dbReference type="NCBI Taxonomy" id="434086"/>
    <lineage>
        <taxon>Bacteria</taxon>
        <taxon>Pseudomonadati</taxon>
        <taxon>Pseudomonadota</taxon>
        <taxon>Gammaproteobacteria</taxon>
        <taxon>Cellvibrionales</taxon>
        <taxon>Porticoccaceae</taxon>
        <taxon>Porticoccus</taxon>
    </lineage>
</organism>
<dbReference type="InterPro" id="IPR017945">
    <property type="entry name" value="DHBP_synth_RibB-like_a/b_dom"/>
</dbReference>
<dbReference type="AlphaFoldDB" id="A0AAW8B610"/>
<evidence type="ECO:0000256" key="1">
    <source>
        <dbReference type="ARBA" id="ARBA00004496"/>
    </source>
</evidence>
<dbReference type="GO" id="GO:0003725">
    <property type="term" value="F:double-stranded RNA binding"/>
    <property type="evidence" value="ECO:0007669"/>
    <property type="project" value="InterPro"/>
</dbReference>
<dbReference type="EMBL" id="JAUUUU010000003">
    <property type="protein sequence ID" value="MDP1520790.1"/>
    <property type="molecule type" value="Genomic_DNA"/>
</dbReference>
<sequence>MLLPTLHIAGAVKALRNGGVIAYPTEAVWGLGCDPLDQSAVHRILAMKHRRQDMGLIMIASNISQFEPFLSGLPTPYLQRLEDSWPGPQTWLVPNNGAAPCWVTGGRETLALRVTSHPIAAALCQKYGGPLISTSANPHGRPPATSRLKVELYFHSLLDAVVPGPLGGMQKPTPIINLLTGETIRTG</sequence>
<name>A0AAW8B610_9GAMM</name>
<dbReference type="EC" id="2.7.7.87" evidence="9"/>
<evidence type="ECO:0000256" key="2">
    <source>
        <dbReference type="ARBA" id="ARBA00022490"/>
    </source>
</evidence>
<dbReference type="PANTHER" id="PTHR17490">
    <property type="entry name" value="SUA5"/>
    <property type="match status" value="1"/>
</dbReference>
<evidence type="ECO:0000256" key="4">
    <source>
        <dbReference type="ARBA" id="ARBA00022694"/>
    </source>
</evidence>
<dbReference type="Pfam" id="PF01300">
    <property type="entry name" value="Sua5_yciO_yrdC"/>
    <property type="match status" value="1"/>
</dbReference>
<dbReference type="InterPro" id="IPR023535">
    <property type="entry name" value="TC-AMP_synthase"/>
</dbReference>
<evidence type="ECO:0000256" key="6">
    <source>
        <dbReference type="ARBA" id="ARBA00022741"/>
    </source>
</evidence>
<dbReference type="PROSITE" id="PS51163">
    <property type="entry name" value="YRDC"/>
    <property type="match status" value="1"/>
</dbReference>
<dbReference type="InterPro" id="IPR006070">
    <property type="entry name" value="Sua5-like_dom"/>
</dbReference>
<dbReference type="GO" id="GO:0005737">
    <property type="term" value="C:cytoplasm"/>
    <property type="evidence" value="ECO:0007669"/>
    <property type="project" value="UniProtKB-SubCell"/>
</dbReference>
<evidence type="ECO:0000256" key="8">
    <source>
        <dbReference type="ARBA" id="ARBA00048366"/>
    </source>
</evidence>
<dbReference type="GO" id="GO:0000049">
    <property type="term" value="F:tRNA binding"/>
    <property type="evidence" value="ECO:0007669"/>
    <property type="project" value="TreeGrafter"/>
</dbReference>
<comment type="catalytic activity">
    <reaction evidence="8 9">
        <text>L-threonine + hydrogencarbonate + ATP = L-threonylcarbamoyladenylate + diphosphate + H2O</text>
        <dbReference type="Rhea" id="RHEA:36407"/>
        <dbReference type="ChEBI" id="CHEBI:15377"/>
        <dbReference type="ChEBI" id="CHEBI:17544"/>
        <dbReference type="ChEBI" id="CHEBI:30616"/>
        <dbReference type="ChEBI" id="CHEBI:33019"/>
        <dbReference type="ChEBI" id="CHEBI:57926"/>
        <dbReference type="ChEBI" id="CHEBI:73682"/>
        <dbReference type="EC" id="2.7.7.87"/>
    </reaction>
</comment>
<comment type="function">
    <text evidence="9">Required for the formation of a threonylcarbamoyl group on adenosine at position 37 (t(6)A37) in tRNAs that read codons beginning with adenine. Catalyzes the conversion of L-threonine, HCO(3)(-)/CO(2) and ATP to give threonylcarbamoyl-AMP (TC-AMP) as the acyladenylate intermediate, with the release of diphosphate.</text>
</comment>
<dbReference type="InterPro" id="IPR050156">
    <property type="entry name" value="TC-AMP_synthase_SUA5"/>
</dbReference>
<comment type="subcellular location">
    <subcellularLocation>
        <location evidence="1 9">Cytoplasm</location>
    </subcellularLocation>
</comment>
<evidence type="ECO:0000313" key="11">
    <source>
        <dbReference type="EMBL" id="MDP1520790.1"/>
    </source>
</evidence>
<evidence type="ECO:0000313" key="12">
    <source>
        <dbReference type="Proteomes" id="UP001178354"/>
    </source>
</evidence>
<comment type="caution">
    <text evidence="11">The sequence shown here is derived from an EMBL/GenBank/DDBJ whole genome shotgun (WGS) entry which is preliminary data.</text>
</comment>
<dbReference type="GO" id="GO:0006450">
    <property type="term" value="P:regulation of translational fidelity"/>
    <property type="evidence" value="ECO:0007669"/>
    <property type="project" value="TreeGrafter"/>
</dbReference>
<keyword evidence="4 9" id="KW-0819">tRNA processing</keyword>
<reference evidence="11" key="2">
    <citation type="submission" date="2023-08" db="EMBL/GenBank/DDBJ databases">
        <authorList>
            <person name="Luo J."/>
        </authorList>
    </citation>
    <scope>NUCLEOTIDE SEQUENCE</scope>
    <source>
        <strain evidence="11">DSM 25064</strain>
    </source>
</reference>
<accession>A0AAW8B610</accession>
<dbReference type="GO" id="GO:0061710">
    <property type="term" value="F:L-threonylcarbamoyladenylate synthase"/>
    <property type="evidence" value="ECO:0007669"/>
    <property type="project" value="UniProtKB-EC"/>
</dbReference>
<keyword evidence="6 9" id="KW-0547">Nucleotide-binding</keyword>